<dbReference type="RefSeq" id="WP_097208649.1">
    <property type="nucleotide sequence ID" value="NZ_JACHXB010000008.1"/>
</dbReference>
<dbReference type="Proteomes" id="UP000219514">
    <property type="component" value="Unassembled WGS sequence"/>
</dbReference>
<proteinExistence type="predicted"/>
<keyword evidence="4" id="KW-1185">Reference proteome</keyword>
<dbReference type="AlphaFoldDB" id="A0A285EIA2"/>
<dbReference type="InterPro" id="IPR001296">
    <property type="entry name" value="Glyco_trans_1"/>
</dbReference>
<accession>A0A285EIA2</accession>
<sequence>MFSLAHLPYPEDPPAIDNGSAVMTVIRGLMTAAGDADGSQAILTGLGTRHDLPLTVVPCLRGGRVVSLPARTADVVTGRVLGRRLVTAHVYEPLAPVPPIERLIVHNRPGAVLAPVPAARRFLYCHNDVFGTYGRRETERILRRCEAVIAVSEYLADRMPRSTSGTRVFPLLNGVDTDEFTPGRQVDRPSIVYVGRVIREKGVHVLIRAAALLGHLDFQVVIMGGSKPGRELTRYERQLRRLVTCHGMEDRVLFHGRVERSRVPEMLRRHHVIVVPSVWPEPCSLTLAEGAASGLACLASRAGGLPEVASGSALLHEPGNERELAEHLEHLISDDRERRHYADMALTRARELSWRHQLQQFRRVVTDS</sequence>
<protein>
    <submittedName>
        <fullName evidence="3">Glycosyltransferase involved in cell wall bisynthesis</fullName>
    </submittedName>
</protein>
<dbReference type="Gene3D" id="3.40.50.2000">
    <property type="entry name" value="Glycogen Phosphorylase B"/>
    <property type="match status" value="2"/>
</dbReference>
<dbReference type="OrthoDB" id="8878585at2"/>
<reference evidence="3 4" key="1">
    <citation type="submission" date="2017-09" db="EMBL/GenBank/DDBJ databases">
        <authorList>
            <person name="Ehlers B."/>
            <person name="Leendertz F.H."/>
        </authorList>
    </citation>
    <scope>NUCLEOTIDE SEQUENCE [LARGE SCALE GENOMIC DNA]</scope>
    <source>
        <strain evidence="3 4">DSM 46844</strain>
    </source>
</reference>
<evidence type="ECO:0000256" key="1">
    <source>
        <dbReference type="ARBA" id="ARBA00022679"/>
    </source>
</evidence>
<dbReference type="PANTHER" id="PTHR46401">
    <property type="entry name" value="GLYCOSYLTRANSFERASE WBBK-RELATED"/>
    <property type="match status" value="1"/>
</dbReference>
<dbReference type="EMBL" id="OBDO01000012">
    <property type="protein sequence ID" value="SNX98727.1"/>
    <property type="molecule type" value="Genomic_DNA"/>
</dbReference>
<organism evidence="3 4">
    <name type="scientific">Geodermatophilus sabuli</name>
    <dbReference type="NCBI Taxonomy" id="1564158"/>
    <lineage>
        <taxon>Bacteria</taxon>
        <taxon>Bacillati</taxon>
        <taxon>Actinomycetota</taxon>
        <taxon>Actinomycetes</taxon>
        <taxon>Geodermatophilales</taxon>
        <taxon>Geodermatophilaceae</taxon>
        <taxon>Geodermatophilus</taxon>
    </lineage>
</organism>
<evidence type="ECO:0000313" key="3">
    <source>
        <dbReference type="EMBL" id="SNX98727.1"/>
    </source>
</evidence>
<dbReference type="SUPFAM" id="SSF53756">
    <property type="entry name" value="UDP-Glycosyltransferase/glycogen phosphorylase"/>
    <property type="match status" value="1"/>
</dbReference>
<dbReference type="Pfam" id="PF00534">
    <property type="entry name" value="Glycos_transf_1"/>
    <property type="match status" value="1"/>
</dbReference>
<dbReference type="GO" id="GO:0009103">
    <property type="term" value="P:lipopolysaccharide biosynthetic process"/>
    <property type="evidence" value="ECO:0007669"/>
    <property type="project" value="TreeGrafter"/>
</dbReference>
<keyword evidence="1 3" id="KW-0808">Transferase</keyword>
<gene>
    <name evidence="3" type="ORF">SAMN06893097_11222</name>
</gene>
<feature type="domain" description="Glycosyl transferase family 1" evidence="2">
    <location>
        <begin position="179"/>
        <end position="342"/>
    </location>
</feature>
<evidence type="ECO:0000313" key="4">
    <source>
        <dbReference type="Proteomes" id="UP000219514"/>
    </source>
</evidence>
<dbReference type="PANTHER" id="PTHR46401:SF2">
    <property type="entry name" value="GLYCOSYLTRANSFERASE WBBK-RELATED"/>
    <property type="match status" value="1"/>
</dbReference>
<dbReference type="CDD" id="cd03801">
    <property type="entry name" value="GT4_PimA-like"/>
    <property type="match status" value="1"/>
</dbReference>
<dbReference type="GO" id="GO:0016757">
    <property type="term" value="F:glycosyltransferase activity"/>
    <property type="evidence" value="ECO:0007669"/>
    <property type="project" value="InterPro"/>
</dbReference>
<name>A0A285EIA2_9ACTN</name>
<evidence type="ECO:0000259" key="2">
    <source>
        <dbReference type="Pfam" id="PF00534"/>
    </source>
</evidence>